<dbReference type="PANTHER" id="PTHR43918">
    <property type="entry name" value="ACETYLCHOLINESTERASE"/>
    <property type="match status" value="1"/>
</dbReference>
<gene>
    <name evidence="5" type="ORF">Daus18300_011706</name>
</gene>
<name>A0ABR3W5J4_9PEZI</name>
<proteinExistence type="inferred from homology"/>
<feature type="signal peptide" evidence="3">
    <location>
        <begin position="1"/>
        <end position="36"/>
    </location>
</feature>
<evidence type="ECO:0000256" key="2">
    <source>
        <dbReference type="ARBA" id="ARBA00022801"/>
    </source>
</evidence>
<evidence type="ECO:0000256" key="3">
    <source>
        <dbReference type="RuleBase" id="RU361235"/>
    </source>
</evidence>
<dbReference type="InterPro" id="IPR050654">
    <property type="entry name" value="AChE-related_enzymes"/>
</dbReference>
<evidence type="ECO:0000313" key="5">
    <source>
        <dbReference type="EMBL" id="KAL1853670.1"/>
    </source>
</evidence>
<keyword evidence="6" id="KW-1185">Reference proteome</keyword>
<dbReference type="InterPro" id="IPR002018">
    <property type="entry name" value="CarbesteraseB"/>
</dbReference>
<accession>A0ABR3W5J4</accession>
<dbReference type="PANTHER" id="PTHR43918:SF4">
    <property type="entry name" value="CARBOXYLIC ESTER HYDROLASE"/>
    <property type="match status" value="1"/>
</dbReference>
<comment type="similarity">
    <text evidence="1 3">Belongs to the type-B carboxylesterase/lipase family.</text>
</comment>
<evidence type="ECO:0000313" key="6">
    <source>
        <dbReference type="Proteomes" id="UP001583177"/>
    </source>
</evidence>
<evidence type="ECO:0000259" key="4">
    <source>
        <dbReference type="Pfam" id="PF00135"/>
    </source>
</evidence>
<feature type="chain" id="PRO_5044954199" description="Carboxylic ester hydrolase" evidence="3">
    <location>
        <begin position="37"/>
        <end position="586"/>
    </location>
</feature>
<dbReference type="EC" id="3.1.1.-" evidence="3"/>
<comment type="caution">
    <text evidence="5">The sequence shown here is derived from an EMBL/GenBank/DDBJ whole genome shotgun (WGS) entry which is preliminary data.</text>
</comment>
<dbReference type="PROSITE" id="PS00122">
    <property type="entry name" value="CARBOXYLESTERASE_B_1"/>
    <property type="match status" value="1"/>
</dbReference>
<dbReference type="SUPFAM" id="SSF53474">
    <property type="entry name" value="alpha/beta-Hydrolases"/>
    <property type="match status" value="1"/>
</dbReference>
<dbReference type="InterPro" id="IPR029058">
    <property type="entry name" value="AB_hydrolase_fold"/>
</dbReference>
<dbReference type="Gene3D" id="3.40.50.1820">
    <property type="entry name" value="alpha/beta hydrolase"/>
    <property type="match status" value="1"/>
</dbReference>
<organism evidence="5 6">
    <name type="scientific">Diaporthe australafricana</name>
    <dbReference type="NCBI Taxonomy" id="127596"/>
    <lineage>
        <taxon>Eukaryota</taxon>
        <taxon>Fungi</taxon>
        <taxon>Dikarya</taxon>
        <taxon>Ascomycota</taxon>
        <taxon>Pezizomycotina</taxon>
        <taxon>Sordariomycetes</taxon>
        <taxon>Sordariomycetidae</taxon>
        <taxon>Diaporthales</taxon>
        <taxon>Diaporthaceae</taxon>
        <taxon>Diaporthe</taxon>
    </lineage>
</organism>
<keyword evidence="2 3" id="KW-0378">Hydrolase</keyword>
<dbReference type="EMBL" id="JAWRVE010000146">
    <property type="protein sequence ID" value="KAL1853670.1"/>
    <property type="molecule type" value="Genomic_DNA"/>
</dbReference>
<sequence>MSSRPVPATTSPRLPGLPSLLCLLLGLTGAIGTASARGTHPSIQIETLNGTIEGGRCLGTDVDYFFSIPYARPPVGDLRFAPPVSNSDAYDGVLDGRVAAHACPQFGTSFVEKGPQHEDCLLVDIWKPAHATPTSRLPVKVWIFGGSDEAGGISDPAYNGCYSATDSIVVSINYRVGPLGFLALPSLGLYGNFGIMDQILALRWVQENIANFGGDPNKVLLFGQSAGASNAFAIATMENAPELIRAAALQSGGGRDYATVTQAEPWHRSFAEQLGCRDIDMSCLRSASIPSLKRAHLEMPCSSLPGASTLLENSGTGPGWGPLVDGGLIAINPGDAGVRVPSIFGSNTQEGSLSLLARYGPKATKLNQSTYNRFLEFNFGPLAPVVNRTYSLSRFTRTGAPGYAAMMTVLTAYSYRCSAYRGLKGAVRNGVPAWTYSFGHTPSCAWHQMIPNAKPNLRLLGPTHSAELPFVFNLTTHMPPPDGKYRFGEDEKELAATMSTLWTNLAATGKPGDQMRWPEWSTEEGYGLNIDNRLNIGTVDYSMCDTFWDQIMDGVKRIAQPATGLEAQTLEFTEPRIPAVPDEDEL</sequence>
<evidence type="ECO:0000256" key="1">
    <source>
        <dbReference type="ARBA" id="ARBA00005964"/>
    </source>
</evidence>
<feature type="domain" description="Carboxylesterase type B" evidence="4">
    <location>
        <begin position="44"/>
        <end position="535"/>
    </location>
</feature>
<dbReference type="Pfam" id="PF00135">
    <property type="entry name" value="COesterase"/>
    <property type="match status" value="1"/>
</dbReference>
<dbReference type="InterPro" id="IPR019826">
    <property type="entry name" value="Carboxylesterase_B_AS"/>
</dbReference>
<keyword evidence="3" id="KW-0732">Signal</keyword>
<reference evidence="5 6" key="1">
    <citation type="journal article" date="2024" name="IMA Fungus">
        <title>IMA Genome - F19 : A genome assembly and annotation guide to empower mycologists, including annotated draft genome sequences of Ceratocystis pirilliformis, Diaporthe australafricana, Fusarium ophioides, Paecilomyces lecythidis, and Sporothrix stenoceras.</title>
        <authorList>
            <person name="Aylward J."/>
            <person name="Wilson A.M."/>
            <person name="Visagie C.M."/>
            <person name="Spraker J."/>
            <person name="Barnes I."/>
            <person name="Buitendag C."/>
            <person name="Ceriani C."/>
            <person name="Del Mar Angel L."/>
            <person name="du Plessis D."/>
            <person name="Fuchs T."/>
            <person name="Gasser K."/>
            <person name="Kramer D."/>
            <person name="Li W."/>
            <person name="Munsamy K."/>
            <person name="Piso A."/>
            <person name="Price J.L."/>
            <person name="Sonnekus B."/>
            <person name="Thomas C."/>
            <person name="van der Nest A."/>
            <person name="van Dijk A."/>
            <person name="van Heerden A."/>
            <person name="van Vuuren N."/>
            <person name="Yilmaz N."/>
            <person name="Duong T.A."/>
            <person name="van der Merwe N.A."/>
            <person name="Wingfield M.J."/>
            <person name="Wingfield B.D."/>
        </authorList>
    </citation>
    <scope>NUCLEOTIDE SEQUENCE [LARGE SCALE GENOMIC DNA]</scope>
    <source>
        <strain evidence="5 6">CMW 18300</strain>
    </source>
</reference>
<dbReference type="Proteomes" id="UP001583177">
    <property type="component" value="Unassembled WGS sequence"/>
</dbReference>
<protein>
    <recommendedName>
        <fullName evidence="3">Carboxylic ester hydrolase</fullName>
        <ecNumber evidence="3">3.1.1.-</ecNumber>
    </recommendedName>
</protein>